<sequence length="116" mass="12657">MHYSYLVDTVGIKTIEEKGNKGVFHIEGLYTGYGITLGNALRRVLLSSLPGAAISQVRINGVKHEFSTIPGMQEDVIAFTLNLKQVRFHFHADEPQTLSLRVKGVSNVTAGDIAST</sequence>
<keyword evidence="1" id="KW-0240">DNA-directed RNA polymerase</keyword>
<dbReference type="AlphaFoldDB" id="A0A0F9GTF5"/>
<dbReference type="GO" id="GO:0000428">
    <property type="term" value="C:DNA-directed RNA polymerase complex"/>
    <property type="evidence" value="ECO:0007669"/>
    <property type="project" value="UniProtKB-KW"/>
</dbReference>
<accession>A0A0F9GTF5</accession>
<dbReference type="GO" id="GO:0006351">
    <property type="term" value="P:DNA-templated transcription"/>
    <property type="evidence" value="ECO:0007669"/>
    <property type="project" value="InterPro"/>
</dbReference>
<name>A0A0F9GTF5_9ZZZZ</name>
<dbReference type="Pfam" id="PF01000">
    <property type="entry name" value="RNA_pol_A_bac"/>
    <property type="match status" value="1"/>
</dbReference>
<comment type="caution">
    <text evidence="4">The sequence shown here is derived from an EMBL/GenBank/DDBJ whole genome shotgun (WGS) entry which is preliminary data.</text>
</comment>
<dbReference type="InterPro" id="IPR011262">
    <property type="entry name" value="DNA-dir_RNA_pol_insert"/>
</dbReference>
<keyword evidence="2" id="KW-0804">Transcription</keyword>
<evidence type="ECO:0000256" key="2">
    <source>
        <dbReference type="ARBA" id="ARBA00023163"/>
    </source>
</evidence>
<feature type="domain" description="DNA-directed RNA polymerase RpoA/D/Rpb3-type" evidence="3">
    <location>
        <begin position="21"/>
        <end position="116"/>
    </location>
</feature>
<gene>
    <name evidence="4" type="ORF">LCGC14_1869810</name>
</gene>
<evidence type="ECO:0000259" key="3">
    <source>
        <dbReference type="SMART" id="SM00662"/>
    </source>
</evidence>
<reference evidence="4" key="1">
    <citation type="journal article" date="2015" name="Nature">
        <title>Complex archaea that bridge the gap between prokaryotes and eukaryotes.</title>
        <authorList>
            <person name="Spang A."/>
            <person name="Saw J.H."/>
            <person name="Jorgensen S.L."/>
            <person name="Zaremba-Niedzwiedzka K."/>
            <person name="Martijn J."/>
            <person name="Lind A.E."/>
            <person name="van Eijk R."/>
            <person name="Schleper C."/>
            <person name="Guy L."/>
            <person name="Ettema T.J."/>
        </authorList>
    </citation>
    <scope>NUCLEOTIDE SEQUENCE</scope>
</reference>
<dbReference type="InterPro" id="IPR036603">
    <property type="entry name" value="RBP11-like"/>
</dbReference>
<feature type="non-terminal residue" evidence="4">
    <location>
        <position position="116"/>
    </location>
</feature>
<evidence type="ECO:0000256" key="1">
    <source>
        <dbReference type="ARBA" id="ARBA00022478"/>
    </source>
</evidence>
<dbReference type="EMBL" id="LAZR01019063">
    <property type="protein sequence ID" value="KKL93921.1"/>
    <property type="molecule type" value="Genomic_DNA"/>
</dbReference>
<dbReference type="GO" id="GO:0046983">
    <property type="term" value="F:protein dimerization activity"/>
    <property type="evidence" value="ECO:0007669"/>
    <property type="project" value="InterPro"/>
</dbReference>
<organism evidence="4">
    <name type="scientific">marine sediment metagenome</name>
    <dbReference type="NCBI Taxonomy" id="412755"/>
    <lineage>
        <taxon>unclassified sequences</taxon>
        <taxon>metagenomes</taxon>
        <taxon>ecological metagenomes</taxon>
    </lineage>
</organism>
<proteinExistence type="predicted"/>
<dbReference type="Gene3D" id="3.30.1360.10">
    <property type="entry name" value="RNA polymerase, RBP11-like subunit"/>
    <property type="match status" value="1"/>
</dbReference>
<dbReference type="InterPro" id="IPR036643">
    <property type="entry name" value="RNApol_insert_sf"/>
</dbReference>
<dbReference type="Gene3D" id="2.170.120.12">
    <property type="entry name" value="DNA-directed RNA polymerase, insert domain"/>
    <property type="match status" value="1"/>
</dbReference>
<dbReference type="GO" id="GO:0003899">
    <property type="term" value="F:DNA-directed RNA polymerase activity"/>
    <property type="evidence" value="ECO:0007669"/>
    <property type="project" value="InterPro"/>
</dbReference>
<dbReference type="InterPro" id="IPR011263">
    <property type="entry name" value="DNA-dir_RNA_pol_RpoA/D/Rpb3"/>
</dbReference>
<dbReference type="SUPFAM" id="SSF56553">
    <property type="entry name" value="Insert subdomain of RNA polymerase alpha subunit"/>
    <property type="match status" value="1"/>
</dbReference>
<evidence type="ECO:0000313" key="4">
    <source>
        <dbReference type="EMBL" id="KKL93921.1"/>
    </source>
</evidence>
<protein>
    <recommendedName>
        <fullName evidence="3">DNA-directed RNA polymerase RpoA/D/Rpb3-type domain-containing protein</fullName>
    </recommendedName>
</protein>
<dbReference type="SMART" id="SM00662">
    <property type="entry name" value="RPOLD"/>
    <property type="match status" value="1"/>
</dbReference>
<dbReference type="SUPFAM" id="SSF55257">
    <property type="entry name" value="RBP11-like subunits of RNA polymerase"/>
    <property type="match status" value="1"/>
</dbReference>